<organism evidence="9 10">
    <name type="scientific">Sporolactobacillus nakayamae</name>
    <dbReference type="NCBI Taxonomy" id="269670"/>
    <lineage>
        <taxon>Bacteria</taxon>
        <taxon>Bacillati</taxon>
        <taxon>Bacillota</taxon>
        <taxon>Bacilli</taxon>
        <taxon>Bacillales</taxon>
        <taxon>Sporolactobacillaceae</taxon>
        <taxon>Sporolactobacillus</taxon>
    </lineage>
</organism>
<gene>
    <name evidence="9" type="ORF">SAMN02982927_02349</name>
</gene>
<dbReference type="EMBL" id="FOOY01000016">
    <property type="protein sequence ID" value="SFG65384.1"/>
    <property type="molecule type" value="Genomic_DNA"/>
</dbReference>
<feature type="transmembrane region" description="Helical" evidence="7">
    <location>
        <begin position="42"/>
        <end position="65"/>
    </location>
</feature>
<evidence type="ECO:0000256" key="3">
    <source>
        <dbReference type="ARBA" id="ARBA00022475"/>
    </source>
</evidence>
<evidence type="ECO:0000259" key="8">
    <source>
        <dbReference type="PROSITE" id="PS50850"/>
    </source>
</evidence>
<dbReference type="PROSITE" id="PS50850">
    <property type="entry name" value="MFS"/>
    <property type="match status" value="1"/>
</dbReference>
<dbReference type="InterPro" id="IPR011701">
    <property type="entry name" value="MFS"/>
</dbReference>
<dbReference type="SUPFAM" id="SSF103473">
    <property type="entry name" value="MFS general substrate transporter"/>
    <property type="match status" value="1"/>
</dbReference>
<feature type="transmembrane region" description="Helical" evidence="7">
    <location>
        <begin position="300"/>
        <end position="320"/>
    </location>
</feature>
<keyword evidence="3" id="KW-1003">Cell membrane</keyword>
<feature type="transmembrane region" description="Helical" evidence="7">
    <location>
        <begin position="77"/>
        <end position="100"/>
    </location>
</feature>
<evidence type="ECO:0000256" key="7">
    <source>
        <dbReference type="SAM" id="Phobius"/>
    </source>
</evidence>
<feature type="transmembrane region" description="Helical" evidence="7">
    <location>
        <begin position="205"/>
        <end position="223"/>
    </location>
</feature>
<proteinExistence type="predicted"/>
<dbReference type="PANTHER" id="PTHR42718:SF46">
    <property type="entry name" value="BLR6921 PROTEIN"/>
    <property type="match status" value="1"/>
</dbReference>
<keyword evidence="4 7" id="KW-0812">Transmembrane</keyword>
<feature type="transmembrane region" description="Helical" evidence="7">
    <location>
        <begin position="403"/>
        <end position="422"/>
    </location>
</feature>
<dbReference type="CDD" id="cd17321">
    <property type="entry name" value="MFS_MMR_MDR_like"/>
    <property type="match status" value="1"/>
</dbReference>
<dbReference type="GO" id="GO:0022857">
    <property type="term" value="F:transmembrane transporter activity"/>
    <property type="evidence" value="ECO:0007669"/>
    <property type="project" value="InterPro"/>
</dbReference>
<dbReference type="Pfam" id="PF07690">
    <property type="entry name" value="MFS_1"/>
    <property type="match status" value="1"/>
</dbReference>
<dbReference type="InterPro" id="IPR036259">
    <property type="entry name" value="MFS_trans_sf"/>
</dbReference>
<dbReference type="STRING" id="269670.SAMN02982927_02349"/>
<dbReference type="GO" id="GO:0005886">
    <property type="term" value="C:plasma membrane"/>
    <property type="evidence" value="ECO:0007669"/>
    <property type="project" value="UniProtKB-SubCell"/>
</dbReference>
<evidence type="ECO:0000256" key="4">
    <source>
        <dbReference type="ARBA" id="ARBA00022692"/>
    </source>
</evidence>
<name>A0A1I2TKD9_9BACL</name>
<evidence type="ECO:0000256" key="5">
    <source>
        <dbReference type="ARBA" id="ARBA00022989"/>
    </source>
</evidence>
<feature type="transmembrane region" description="Helical" evidence="7">
    <location>
        <begin position="359"/>
        <end position="382"/>
    </location>
</feature>
<keyword evidence="2" id="KW-0813">Transport</keyword>
<feature type="transmembrane region" description="Helical" evidence="7">
    <location>
        <begin position="267"/>
        <end position="288"/>
    </location>
</feature>
<evidence type="ECO:0000313" key="10">
    <source>
        <dbReference type="Proteomes" id="UP000198752"/>
    </source>
</evidence>
<dbReference type="InterPro" id="IPR020846">
    <property type="entry name" value="MFS_dom"/>
</dbReference>
<keyword evidence="10" id="KW-1185">Reference proteome</keyword>
<dbReference type="OrthoDB" id="102502at2"/>
<dbReference type="Gene3D" id="1.20.1250.20">
    <property type="entry name" value="MFS general substrate transporter like domains"/>
    <property type="match status" value="1"/>
</dbReference>
<feature type="transmembrane region" description="Helical" evidence="7">
    <location>
        <begin position="166"/>
        <end position="185"/>
    </location>
</feature>
<comment type="subcellular location">
    <subcellularLocation>
        <location evidence="1">Cell membrane</location>
        <topology evidence="1">Multi-pass membrane protein</topology>
    </subcellularLocation>
</comment>
<reference evidence="10" key="1">
    <citation type="submission" date="2016-10" db="EMBL/GenBank/DDBJ databases">
        <authorList>
            <person name="Varghese N."/>
            <person name="Submissions S."/>
        </authorList>
    </citation>
    <scope>NUCLEOTIDE SEQUENCE [LARGE SCALE GENOMIC DNA]</scope>
    <source>
        <strain evidence="10">ATCC 700379</strain>
    </source>
</reference>
<dbReference type="PANTHER" id="PTHR42718">
    <property type="entry name" value="MAJOR FACILITATOR SUPERFAMILY MULTIDRUG TRANSPORTER MFSC"/>
    <property type="match status" value="1"/>
</dbReference>
<feature type="domain" description="Major facilitator superfamily (MFS) profile" evidence="8">
    <location>
        <begin position="11"/>
        <end position="452"/>
    </location>
</feature>
<dbReference type="Proteomes" id="UP000198752">
    <property type="component" value="Unassembled WGS sequence"/>
</dbReference>
<feature type="transmembrane region" description="Helical" evidence="7">
    <location>
        <begin position="135"/>
        <end position="160"/>
    </location>
</feature>
<dbReference type="AlphaFoldDB" id="A0A1I2TKD9"/>
<keyword evidence="5 7" id="KW-1133">Transmembrane helix</keyword>
<evidence type="ECO:0000256" key="2">
    <source>
        <dbReference type="ARBA" id="ARBA00022448"/>
    </source>
</evidence>
<evidence type="ECO:0000256" key="1">
    <source>
        <dbReference type="ARBA" id="ARBA00004651"/>
    </source>
</evidence>
<keyword evidence="6 7" id="KW-0472">Membrane</keyword>
<feature type="transmembrane region" description="Helical" evidence="7">
    <location>
        <begin position="229"/>
        <end position="246"/>
    </location>
</feature>
<sequence length="454" mass="49336">MITVKKSHTAFMAAILSGSVLNPLNSSMIALALHSIQQDYHLTFATVSWLVSAFYLVSAVGQPVAGKAGDLIGRRKLFLGGLMLSALSCFFAPIASTFFLLLIMRLLQAVGNSTIYPSSVALVHQSVSHEKQGSALAALAICASVMTAFGPTVGGFLIVWGGWPTIFYVNFPFIVVSLVLGLIVFPKDIKNRSYRLKNFMRQLDIPGIMLFSISIIGLLWFLLTIKEHVTYWAIFAGLIAAVLFIWRESKIRDPFIDLHLLKMNHRLTLVYLLFILLNVANYCLFYGMPAFFQSGMHLGIRASGAMMLTMSMASVAASLITGQRIDHLGPAAPLKLSALLTASGSLLLMIVAFDRSLLLIGLFLLLIGCGYGIGNVALQTMMLRESPEEMVGTSAGLFQTCRFIGSISASAVLGVVFARTITSTDFLILTWVLAAVSIPAVFISLTYFRSHRAA</sequence>
<evidence type="ECO:0000313" key="9">
    <source>
        <dbReference type="EMBL" id="SFG65384.1"/>
    </source>
</evidence>
<evidence type="ECO:0000256" key="6">
    <source>
        <dbReference type="ARBA" id="ARBA00023136"/>
    </source>
</evidence>
<feature type="transmembrane region" description="Helical" evidence="7">
    <location>
        <begin position="428"/>
        <end position="448"/>
    </location>
</feature>
<dbReference type="RefSeq" id="WP_093673176.1">
    <property type="nucleotide sequence ID" value="NZ_FOOY01000016.1"/>
</dbReference>
<dbReference type="Gene3D" id="1.20.1720.10">
    <property type="entry name" value="Multidrug resistance protein D"/>
    <property type="match status" value="1"/>
</dbReference>
<accession>A0A1I2TKD9</accession>
<protein>
    <submittedName>
        <fullName evidence="9">Predicted arabinose efflux permease, MFS family</fullName>
    </submittedName>
</protein>
<feature type="transmembrane region" description="Helical" evidence="7">
    <location>
        <begin position="332"/>
        <end position="353"/>
    </location>
</feature>